<dbReference type="AlphaFoldDB" id="A0AAD9SL78"/>
<name>A0AAD9SL78_PHOAM</name>
<comment type="caution">
    <text evidence="2">The sequence shown here is derived from an EMBL/GenBank/DDBJ whole genome shotgun (WGS) entry which is preliminary data.</text>
</comment>
<reference evidence="2" key="1">
    <citation type="submission" date="2023-06" db="EMBL/GenBank/DDBJ databases">
        <authorList>
            <person name="Noh H."/>
        </authorList>
    </citation>
    <scope>NUCLEOTIDE SEQUENCE</scope>
    <source>
        <strain evidence="2">DUCC20226</strain>
    </source>
</reference>
<keyword evidence="3" id="KW-1185">Reference proteome</keyword>
<evidence type="ECO:0000313" key="3">
    <source>
        <dbReference type="Proteomes" id="UP001265746"/>
    </source>
</evidence>
<organism evidence="2 3">
    <name type="scientific">Phomopsis amygdali</name>
    <name type="common">Fusicoccum amygdali</name>
    <dbReference type="NCBI Taxonomy" id="1214568"/>
    <lineage>
        <taxon>Eukaryota</taxon>
        <taxon>Fungi</taxon>
        <taxon>Dikarya</taxon>
        <taxon>Ascomycota</taxon>
        <taxon>Pezizomycotina</taxon>
        <taxon>Sordariomycetes</taxon>
        <taxon>Sordariomycetidae</taxon>
        <taxon>Diaporthales</taxon>
        <taxon>Diaporthaceae</taxon>
        <taxon>Diaporthe</taxon>
    </lineage>
</organism>
<dbReference type="Gene3D" id="1.10.287.1490">
    <property type="match status" value="1"/>
</dbReference>
<dbReference type="SUPFAM" id="SSF57997">
    <property type="entry name" value="Tropomyosin"/>
    <property type="match status" value="1"/>
</dbReference>
<protein>
    <submittedName>
        <fullName evidence="2">Uncharacterized protein</fullName>
    </submittedName>
</protein>
<dbReference type="Proteomes" id="UP001265746">
    <property type="component" value="Unassembled WGS sequence"/>
</dbReference>
<sequence>MKMTTSAPAKQPVINGLGQPPVQPGLVKEFTRILSQLSEDEGCQSITDLISEMETLKAENEELKKRAADVKTVRTEIFAAVQKVQNENQDMKGQCARKDAERGKAQQQALESQQELQNAQKRITDLEMQLETNKQEIDKAMVRIDQKEAQRRGLEETSEKHRQSSIKAEQELKVAQGERGKIKQEYDTAKQELASYGKLAIPLKIVTEKESQTLIGMLGALFDEAHRLAHDFFGQLMVEPQAMRGKSWEHLTKHRSLAGIPLPLSNSEAARKMRTAAVLRLMAEAACEYIFQPVYLAENGTEVAEILSQVSSSHAQWIRRVLLSTDREGQAFNGTKRASAAAEDVIELVGSLIFSPDDNQAFNTAVHKWYGKACKVWMIIQQLERRFEAQYEPHFDSQGSFACKPLPDLLHKDTSSAEGAPSAAKSESEHKARLVMEDIAAEVWPEFIATNREKRVMRVLSGYVLTRAQTAVAGQEVTSLERASSRHVAPGKQRMGRLVMNGPNASMEKLSFLCQRD</sequence>
<feature type="region of interest" description="Disordered" evidence="1">
    <location>
        <begin position="148"/>
        <end position="168"/>
    </location>
</feature>
<proteinExistence type="predicted"/>
<feature type="region of interest" description="Disordered" evidence="1">
    <location>
        <begin position="90"/>
        <end position="116"/>
    </location>
</feature>
<feature type="region of interest" description="Disordered" evidence="1">
    <location>
        <begin position="1"/>
        <end position="22"/>
    </location>
</feature>
<feature type="compositionally biased region" description="Low complexity" evidence="1">
    <location>
        <begin position="105"/>
        <end position="116"/>
    </location>
</feature>
<gene>
    <name evidence="2" type="ORF">N8I77_005129</name>
</gene>
<accession>A0AAD9SL78</accession>
<evidence type="ECO:0000256" key="1">
    <source>
        <dbReference type="SAM" id="MobiDB-lite"/>
    </source>
</evidence>
<evidence type="ECO:0000313" key="2">
    <source>
        <dbReference type="EMBL" id="KAK2611805.1"/>
    </source>
</evidence>
<dbReference type="EMBL" id="JAUJFL010000002">
    <property type="protein sequence ID" value="KAK2611805.1"/>
    <property type="molecule type" value="Genomic_DNA"/>
</dbReference>